<dbReference type="Gene3D" id="3.20.20.80">
    <property type="entry name" value="Glycosidases"/>
    <property type="match status" value="1"/>
</dbReference>
<dbReference type="GO" id="GO:0004553">
    <property type="term" value="F:hydrolase activity, hydrolyzing O-glycosyl compounds"/>
    <property type="evidence" value="ECO:0007669"/>
    <property type="project" value="InterPro"/>
</dbReference>
<keyword evidence="5" id="KW-0732">Signal</keyword>
<dbReference type="AlphaFoldDB" id="A0A5N6KR56"/>
<dbReference type="InterPro" id="IPR017853">
    <property type="entry name" value="GH"/>
</dbReference>
<gene>
    <name evidence="7" type="ORF">FH972_021869</name>
</gene>
<proteinExistence type="inferred from homology"/>
<dbReference type="PANTHER" id="PTHR31263:SF0">
    <property type="entry name" value="CELLULASE FAMILY PROTEIN (AFU_ORTHOLOGUE AFUA_5G14560)"/>
    <property type="match status" value="1"/>
</dbReference>
<dbReference type="Pfam" id="PF00150">
    <property type="entry name" value="Cellulase"/>
    <property type="match status" value="1"/>
</dbReference>
<accession>A0A5N6KR56</accession>
<feature type="domain" description="Glycoside hydrolase family 5" evidence="6">
    <location>
        <begin position="61"/>
        <end position="373"/>
    </location>
</feature>
<evidence type="ECO:0000256" key="1">
    <source>
        <dbReference type="ARBA" id="ARBA00005641"/>
    </source>
</evidence>
<keyword evidence="3 4" id="KW-0326">Glycosidase</keyword>
<evidence type="ECO:0000259" key="6">
    <source>
        <dbReference type="Pfam" id="PF00150"/>
    </source>
</evidence>
<reference evidence="7 8" key="1">
    <citation type="submission" date="2019-06" db="EMBL/GenBank/DDBJ databases">
        <title>A chromosomal-level reference genome of Carpinus fangiana (Coryloideae, Betulaceae).</title>
        <authorList>
            <person name="Yang X."/>
            <person name="Wang Z."/>
            <person name="Zhang L."/>
            <person name="Hao G."/>
            <person name="Liu J."/>
            <person name="Yang Y."/>
        </authorList>
    </citation>
    <scope>NUCLEOTIDE SEQUENCE [LARGE SCALE GENOMIC DNA]</scope>
    <source>
        <strain evidence="7">Cfa_2016G</strain>
        <tissue evidence="7">Leaf</tissue>
    </source>
</reference>
<evidence type="ECO:0000256" key="2">
    <source>
        <dbReference type="ARBA" id="ARBA00022801"/>
    </source>
</evidence>
<evidence type="ECO:0000256" key="3">
    <source>
        <dbReference type="ARBA" id="ARBA00023295"/>
    </source>
</evidence>
<name>A0A5N6KR56_9ROSI</name>
<sequence length="417" mass="46475">MHWTAFLITGLTATVAASSKPALPFSTSGRNIVDHDGHAFLYHGTNWPGHLEAMIPEGLQYSSIHDIVQKIRGFGLNSVRLTYATQMVDEIYAKGHDTSLADSLTTALGAGNATKVLGQILSHNPQFTAKTTRLQVYDAVATELAKQGIVTHLDNHVSKAVWCCLPGDGNGWFGERYFNVDQWIRGWRYMAEHASANWPTFASVGLRNEVRNAILEGEPYDWYTWYIHMTAAAAAVHDVAPDALIFFGGLSSSTDDSPLPQGWPLLGTPLTSTGGKVAYFNPDVLPYQKKIVLEIHKYDSFVIPYNGPCSLWKWDFYGKGFAALDGDAKYTLPIVLSEYGFAQDGEYYKKKYNHCMIEFMQEHKFGFMQWALQGSYYLRQGTIDSDESWGLLDHSWTGTRSVATVQNSLNLMLAAQK</sequence>
<feature type="signal peptide" evidence="5">
    <location>
        <begin position="1"/>
        <end position="17"/>
    </location>
</feature>
<dbReference type="GO" id="GO:0000272">
    <property type="term" value="P:polysaccharide catabolic process"/>
    <property type="evidence" value="ECO:0007669"/>
    <property type="project" value="InterPro"/>
</dbReference>
<comment type="similarity">
    <text evidence="1 4">Belongs to the glycosyl hydrolase 5 (cellulase A) family.</text>
</comment>
<dbReference type="InterPro" id="IPR001547">
    <property type="entry name" value="Glyco_hydro_5"/>
</dbReference>
<dbReference type="OrthoDB" id="1745703at2759"/>
<protein>
    <recommendedName>
        <fullName evidence="6">Glycoside hydrolase family 5 domain-containing protein</fullName>
    </recommendedName>
</protein>
<dbReference type="EMBL" id="VIBQ01000010">
    <property type="protein sequence ID" value="KAB8338929.1"/>
    <property type="molecule type" value="Genomic_DNA"/>
</dbReference>
<evidence type="ECO:0000256" key="5">
    <source>
        <dbReference type="SAM" id="SignalP"/>
    </source>
</evidence>
<dbReference type="Proteomes" id="UP000327013">
    <property type="component" value="Unassembled WGS sequence"/>
</dbReference>
<dbReference type="SUPFAM" id="SSF51445">
    <property type="entry name" value="(Trans)glycosidases"/>
    <property type="match status" value="1"/>
</dbReference>
<evidence type="ECO:0000313" key="8">
    <source>
        <dbReference type="Proteomes" id="UP000327013"/>
    </source>
</evidence>
<keyword evidence="8" id="KW-1185">Reference proteome</keyword>
<comment type="caution">
    <text evidence="7">The sequence shown here is derived from an EMBL/GenBank/DDBJ whole genome shotgun (WGS) entry which is preliminary data.</text>
</comment>
<evidence type="ECO:0000256" key="4">
    <source>
        <dbReference type="RuleBase" id="RU361153"/>
    </source>
</evidence>
<evidence type="ECO:0000313" key="7">
    <source>
        <dbReference type="EMBL" id="KAB8338929.1"/>
    </source>
</evidence>
<organism evidence="7 8">
    <name type="scientific">Carpinus fangiana</name>
    <dbReference type="NCBI Taxonomy" id="176857"/>
    <lineage>
        <taxon>Eukaryota</taxon>
        <taxon>Viridiplantae</taxon>
        <taxon>Streptophyta</taxon>
        <taxon>Embryophyta</taxon>
        <taxon>Tracheophyta</taxon>
        <taxon>Spermatophyta</taxon>
        <taxon>Magnoliopsida</taxon>
        <taxon>eudicotyledons</taxon>
        <taxon>Gunneridae</taxon>
        <taxon>Pentapetalae</taxon>
        <taxon>rosids</taxon>
        <taxon>fabids</taxon>
        <taxon>Fagales</taxon>
        <taxon>Betulaceae</taxon>
        <taxon>Carpinus</taxon>
    </lineage>
</organism>
<dbReference type="PANTHER" id="PTHR31263">
    <property type="entry name" value="CELLULASE FAMILY PROTEIN (AFU_ORTHOLOGUE AFUA_5G14560)"/>
    <property type="match status" value="1"/>
</dbReference>
<feature type="chain" id="PRO_5024354347" description="Glycoside hydrolase family 5 domain-containing protein" evidence="5">
    <location>
        <begin position="18"/>
        <end position="417"/>
    </location>
</feature>
<keyword evidence="2 4" id="KW-0378">Hydrolase</keyword>